<evidence type="ECO:0000313" key="7">
    <source>
        <dbReference type="EMBL" id="RYC74811.1"/>
    </source>
</evidence>
<dbReference type="Proteomes" id="UP001191019">
    <property type="component" value="Unassembled WGS sequence"/>
</dbReference>
<evidence type="ECO:0000256" key="6">
    <source>
        <dbReference type="ARBA" id="ARBA00029799"/>
    </source>
</evidence>
<dbReference type="InterPro" id="IPR013785">
    <property type="entry name" value="Aldolase_TIM"/>
</dbReference>
<dbReference type="Pfam" id="PF00274">
    <property type="entry name" value="Glycolytic"/>
    <property type="match status" value="1"/>
</dbReference>
<comment type="caution">
    <text evidence="7">The sequence shown here is derived from an EMBL/GenBank/DDBJ whole genome shotgun (WGS) entry which is preliminary data.</text>
</comment>
<dbReference type="PANTHER" id="PTHR11627">
    <property type="entry name" value="FRUCTOSE-BISPHOSPHATE ALDOLASE"/>
    <property type="match status" value="1"/>
</dbReference>
<evidence type="ECO:0000256" key="4">
    <source>
        <dbReference type="ARBA" id="ARBA00023152"/>
    </source>
</evidence>
<keyword evidence="5 7" id="KW-0456">Lyase</keyword>
<accession>A0ABY0FLX2</accession>
<dbReference type="InterPro" id="IPR000741">
    <property type="entry name" value="FBA_I"/>
</dbReference>
<evidence type="ECO:0000256" key="5">
    <source>
        <dbReference type="ARBA" id="ARBA00023239"/>
    </source>
</evidence>
<protein>
    <recommendedName>
        <fullName evidence="3">fructose-bisphosphate aldolase</fullName>
        <ecNumber evidence="3">4.1.2.13</ecNumber>
    </recommendedName>
    <alternativeName>
        <fullName evidence="6">Fructose-bisphosphate aldolase class I</fullName>
    </alternativeName>
</protein>
<evidence type="ECO:0000256" key="2">
    <source>
        <dbReference type="ARBA" id="ARBA00010387"/>
    </source>
</evidence>
<comment type="similarity">
    <text evidence="2">Belongs to the class I fructose-bisphosphate aldolase family.</text>
</comment>
<reference evidence="7 8" key="2">
    <citation type="journal article" date="2020" name="Cell Rep.">
        <title>Acquisition and Adaptation of Ultra-small Parasitic Reduced Genome Bacteria to Mammalian Hosts.</title>
        <authorList>
            <person name="McLean J.S."/>
            <person name="Bor B."/>
            <person name="Kerns K.A."/>
            <person name="Liu Q."/>
            <person name="To T.T."/>
            <person name="Solden L."/>
            <person name="Hendrickson E.L."/>
            <person name="Wrighton K."/>
            <person name="Shi W."/>
            <person name="He X."/>
        </authorList>
    </citation>
    <scope>NUCLEOTIDE SEQUENCE [LARGE SCALE GENOMIC DNA]</scope>
    <source>
        <strain evidence="7 8">TM7_G3_2_Rum_HOT_351B</strain>
    </source>
</reference>
<evidence type="ECO:0000313" key="8">
    <source>
        <dbReference type="Proteomes" id="UP001191019"/>
    </source>
</evidence>
<comment type="pathway">
    <text evidence="1">Carbohydrate degradation; glycolysis; D-glyceraldehyde 3-phosphate and glycerone phosphate from D-glucose: step 4/4.</text>
</comment>
<dbReference type="SUPFAM" id="SSF51569">
    <property type="entry name" value="Aldolase"/>
    <property type="match status" value="1"/>
</dbReference>
<evidence type="ECO:0000256" key="1">
    <source>
        <dbReference type="ARBA" id="ARBA00004714"/>
    </source>
</evidence>
<dbReference type="RefSeq" id="WP_129734799.1">
    <property type="nucleotide sequence ID" value="NZ_PRLM01000003.1"/>
</dbReference>
<dbReference type="EC" id="4.1.2.13" evidence="3"/>
<keyword evidence="4" id="KW-0324">Glycolysis</keyword>
<evidence type="ECO:0000256" key="3">
    <source>
        <dbReference type="ARBA" id="ARBA00013068"/>
    </source>
</evidence>
<dbReference type="EMBL" id="PRLM01000003">
    <property type="protein sequence ID" value="RYC74811.1"/>
    <property type="molecule type" value="Genomic_DNA"/>
</dbReference>
<sequence length="616" mass="68105">MNIIVVGNVLKDVYLNLDSRTEHLETDKNNTKWLNLSFDASEHHFFNRSSSLGGAAISLEVLQKMGLPVTISNSDLQLSGDEFTSTAPPETYRYIFIVDGKVSYFVPTAPRITTFNPPAEPVDYLYVDRSATLDAAATARINAYLDISQTTKLILYVQNSENPHLNELIPRADLIFLEDSKESAKSQDLSILADFDTNKLVHISETQITYQKITENISVDRIDMLTHLSVYSIAAATVLGGFILGNSVEDSLTLARVNIENSRLNSVLPLKEMQEIAENTSPQDDLELIAASLVLKGKGILAADESGGSIKKKFASLNIPDTYENRRDYRNIFFTTPDLEKYVNGVILFDETARQLADNGQNYVDFLTSRRIIPGIKVDQGLARFDNSLETYTKGLENLSDRLKTYYLQGLRFAKWRAAFEIHLSTSGSIITPTTHAIEENCRILAEYALNCQSAGLVPIVEPEVVYNGYYSLEQNSEVTGHILDVLFQSLTDFGVNLRACILKVNMVLAGKNYDTPSTPKVVGETTAKVLKEHVPTDLAGVVFLSGGQTVEQATDNLAEIEKNGPFPWPVTFSFARALQDPALYAWAGNNANTDTARQAFLARLKANAEALKAQG</sequence>
<proteinExistence type="inferred from homology"/>
<dbReference type="NCBIfam" id="NF033379">
    <property type="entry name" value="FrucBisAld_I"/>
    <property type="match status" value="1"/>
</dbReference>
<keyword evidence="8" id="KW-1185">Reference proteome</keyword>
<gene>
    <name evidence="7" type="primary">fda</name>
    <name evidence="7" type="ORF">G3RUM_00358</name>
</gene>
<reference evidence="7 8" key="1">
    <citation type="journal article" date="2018" name="bioRxiv">
        <title>Evidence of independent acquisition and adaption of ultra-small bacteria to human hosts across the highly diverse yet reduced genomes of the phylum Saccharibacteria.</title>
        <authorList>
            <person name="McLean J.S."/>
            <person name="Bor B."/>
            <person name="To T.T."/>
            <person name="Liu Q."/>
            <person name="Kearns K.A."/>
            <person name="Solden L.M."/>
            <person name="Wrighton K.C."/>
            <person name="He X."/>
            <person name="Shi W."/>
        </authorList>
    </citation>
    <scope>NUCLEOTIDE SEQUENCE [LARGE SCALE GENOMIC DNA]</scope>
    <source>
        <strain evidence="7 8">TM7_G3_2_Rum_HOT_351B</strain>
    </source>
</reference>
<dbReference type="GO" id="GO:0004332">
    <property type="term" value="F:fructose-bisphosphate aldolase activity"/>
    <property type="evidence" value="ECO:0007669"/>
    <property type="project" value="UniProtKB-EC"/>
</dbReference>
<dbReference type="Gene3D" id="3.20.20.70">
    <property type="entry name" value="Aldolase class I"/>
    <property type="match status" value="1"/>
</dbReference>
<organism evidence="7 8">
    <name type="scientific">Candidatus Nanosyncoccus alces</name>
    <dbReference type="NCBI Taxonomy" id="2171997"/>
    <lineage>
        <taxon>Bacteria</taxon>
        <taxon>Candidatus Saccharimonadota</taxon>
        <taxon>Candidatus Nanosyncoccalia</taxon>
        <taxon>Candidatus Nanosyncoccales</taxon>
        <taxon>Candidatus Nanosyncoccaceae</taxon>
        <taxon>Candidatus Nanosyncoccus</taxon>
    </lineage>
</organism>
<name>A0ABY0FLX2_9BACT</name>